<name>A0ABP1RAI9_9HEXA</name>
<feature type="transmembrane region" description="Helical" evidence="1">
    <location>
        <begin position="211"/>
        <end position="230"/>
    </location>
</feature>
<keyword evidence="3" id="KW-1185">Reference proteome</keyword>
<protein>
    <submittedName>
        <fullName evidence="2">Uncharacterized protein</fullName>
    </submittedName>
</protein>
<feature type="transmembrane region" description="Helical" evidence="1">
    <location>
        <begin position="48"/>
        <end position="67"/>
    </location>
</feature>
<comment type="caution">
    <text evidence="2">The sequence shown here is derived from an EMBL/GenBank/DDBJ whole genome shotgun (WGS) entry which is preliminary data.</text>
</comment>
<evidence type="ECO:0000256" key="1">
    <source>
        <dbReference type="SAM" id="Phobius"/>
    </source>
</evidence>
<reference evidence="2 3" key="1">
    <citation type="submission" date="2024-08" db="EMBL/GenBank/DDBJ databases">
        <authorList>
            <person name="Cucini C."/>
            <person name="Frati F."/>
        </authorList>
    </citation>
    <scope>NUCLEOTIDE SEQUENCE [LARGE SCALE GENOMIC DNA]</scope>
</reference>
<sequence length="256" mass="29347">MWSDRLPKQIEALSKFTARFGVVAITFNQATCSFRHEPKLDKKVRINYLLLIIEMVVGLLAVLKLRWHGDLNQFNLSLAYWCGSIMDKFPPAFYAAVMLTVTFFVAGHFAFCLLTNVHLKNCREMANLFNAMVKFEDIHAHQLNDLQTKKSSKINKTNFLLINTTFNVMVAHAAHYLGSLGNPCTPHLVGYLLVPECQSEVHNADFDYKNFAIKFFVAFLNWLVLSTYYFTVNAEAVIFSYLSGASFVRFMELLRM</sequence>
<evidence type="ECO:0000313" key="3">
    <source>
        <dbReference type="Proteomes" id="UP001642540"/>
    </source>
</evidence>
<keyword evidence="1" id="KW-1133">Transmembrane helix</keyword>
<gene>
    <name evidence="2" type="ORF">ODALV1_LOCUS19219</name>
</gene>
<dbReference type="Proteomes" id="UP001642540">
    <property type="component" value="Unassembled WGS sequence"/>
</dbReference>
<keyword evidence="1" id="KW-0812">Transmembrane</keyword>
<accession>A0ABP1RAI9</accession>
<keyword evidence="1" id="KW-0472">Membrane</keyword>
<dbReference type="EMBL" id="CAXLJM020000065">
    <property type="protein sequence ID" value="CAL8121101.1"/>
    <property type="molecule type" value="Genomic_DNA"/>
</dbReference>
<organism evidence="2 3">
    <name type="scientific">Orchesella dallaii</name>
    <dbReference type="NCBI Taxonomy" id="48710"/>
    <lineage>
        <taxon>Eukaryota</taxon>
        <taxon>Metazoa</taxon>
        <taxon>Ecdysozoa</taxon>
        <taxon>Arthropoda</taxon>
        <taxon>Hexapoda</taxon>
        <taxon>Collembola</taxon>
        <taxon>Entomobryomorpha</taxon>
        <taxon>Entomobryoidea</taxon>
        <taxon>Orchesellidae</taxon>
        <taxon>Orchesellinae</taxon>
        <taxon>Orchesella</taxon>
    </lineage>
</organism>
<evidence type="ECO:0000313" key="2">
    <source>
        <dbReference type="EMBL" id="CAL8121101.1"/>
    </source>
</evidence>
<proteinExistence type="predicted"/>
<feature type="transmembrane region" description="Helical" evidence="1">
    <location>
        <begin position="93"/>
        <end position="115"/>
    </location>
</feature>